<dbReference type="AlphaFoldDB" id="A0A1M5DJ91"/>
<evidence type="ECO:0000313" key="5">
    <source>
        <dbReference type="Proteomes" id="UP000183988"/>
    </source>
</evidence>
<accession>A0A1M5DJ91</accession>
<proteinExistence type="predicted"/>
<feature type="compositionally biased region" description="Low complexity" evidence="1">
    <location>
        <begin position="54"/>
        <end position="64"/>
    </location>
</feature>
<feature type="transmembrane region" description="Helical" evidence="2">
    <location>
        <begin position="21"/>
        <end position="43"/>
    </location>
</feature>
<sequence length="256" mass="28973">MSNFDSYSRVNKFEKRRKNTKAISALLIIGGLLVIALVGIWLFGGDDDETADGTVNTSETNNDNSDSEVAENGNDDGQNDEDDGEGSFIETETDEQDDAESETEDPEDSSTNGNYNEEQEFETEPAEGSGDDIVIDSFTSSDWKPIGTEQEEPHTLFGNDLDRIEMEKAIRVATRLDENNMVTWWLKNNGPQKVIGTVSDREETVIYRVYLSWIENQGWQPTLVEELSENDEKWRFESQEAQENQETQGDQNEDEQ</sequence>
<evidence type="ECO:0000256" key="1">
    <source>
        <dbReference type="SAM" id="MobiDB-lite"/>
    </source>
</evidence>
<keyword evidence="2" id="KW-0812">Transmembrane</keyword>
<dbReference type="OrthoDB" id="2168558at2"/>
<feature type="region of interest" description="Disordered" evidence="1">
    <location>
        <begin position="52"/>
        <end position="153"/>
    </location>
</feature>
<keyword evidence="2" id="KW-0472">Membrane</keyword>
<feature type="domain" description="DUF1510" evidence="3">
    <location>
        <begin position="139"/>
        <end position="227"/>
    </location>
</feature>
<feature type="compositionally biased region" description="Acidic residues" evidence="1">
    <location>
        <begin position="65"/>
        <end position="108"/>
    </location>
</feature>
<dbReference type="InterPro" id="IPR009988">
    <property type="entry name" value="DUF1510"/>
</dbReference>
<dbReference type="EMBL" id="FQVW01000002">
    <property type="protein sequence ID" value="SHF66986.1"/>
    <property type="molecule type" value="Genomic_DNA"/>
</dbReference>
<feature type="compositionally biased region" description="Acidic residues" evidence="1">
    <location>
        <begin position="117"/>
        <end position="134"/>
    </location>
</feature>
<gene>
    <name evidence="4" type="ORF">SAMN05216225_100286</name>
</gene>
<reference evidence="4 5" key="1">
    <citation type="submission" date="2016-11" db="EMBL/GenBank/DDBJ databases">
        <authorList>
            <person name="Jaros S."/>
            <person name="Januszkiewicz K."/>
            <person name="Wedrychowicz H."/>
        </authorList>
    </citation>
    <scope>NUCLEOTIDE SEQUENCE [LARGE SCALE GENOMIC DNA]</scope>
    <source>
        <strain evidence="4 5">IBRC-M 10683</strain>
    </source>
</reference>
<evidence type="ECO:0000313" key="4">
    <source>
        <dbReference type="EMBL" id="SHF66986.1"/>
    </source>
</evidence>
<organism evidence="4 5">
    <name type="scientific">Ornithinibacillus halophilus</name>
    <dbReference type="NCBI Taxonomy" id="930117"/>
    <lineage>
        <taxon>Bacteria</taxon>
        <taxon>Bacillati</taxon>
        <taxon>Bacillota</taxon>
        <taxon>Bacilli</taxon>
        <taxon>Bacillales</taxon>
        <taxon>Bacillaceae</taxon>
        <taxon>Ornithinibacillus</taxon>
    </lineage>
</organism>
<dbReference type="STRING" id="930117.SAMN05216225_100286"/>
<name>A0A1M5DJ91_9BACI</name>
<protein>
    <recommendedName>
        <fullName evidence="3">DUF1510 domain-containing protein</fullName>
    </recommendedName>
</protein>
<feature type="region of interest" description="Disordered" evidence="1">
    <location>
        <begin position="230"/>
        <end position="256"/>
    </location>
</feature>
<evidence type="ECO:0000259" key="3">
    <source>
        <dbReference type="Pfam" id="PF07423"/>
    </source>
</evidence>
<evidence type="ECO:0000256" key="2">
    <source>
        <dbReference type="SAM" id="Phobius"/>
    </source>
</evidence>
<dbReference type="RefSeq" id="WP_072887828.1">
    <property type="nucleotide sequence ID" value="NZ_FQVW01000002.1"/>
</dbReference>
<feature type="compositionally biased region" description="Polar residues" evidence="1">
    <location>
        <begin position="239"/>
        <end position="250"/>
    </location>
</feature>
<dbReference type="Proteomes" id="UP000183988">
    <property type="component" value="Unassembled WGS sequence"/>
</dbReference>
<keyword evidence="2" id="KW-1133">Transmembrane helix</keyword>
<dbReference type="Pfam" id="PF07423">
    <property type="entry name" value="DUF1510"/>
    <property type="match status" value="1"/>
</dbReference>
<keyword evidence="5" id="KW-1185">Reference proteome</keyword>